<comment type="caution">
    <text evidence="1">The sequence shown here is derived from an EMBL/GenBank/DDBJ whole genome shotgun (WGS) entry which is preliminary data.</text>
</comment>
<dbReference type="EMBL" id="AUZX01008876">
    <property type="protein sequence ID" value="EQD54208.1"/>
    <property type="molecule type" value="Genomic_DNA"/>
</dbReference>
<organism evidence="1">
    <name type="scientific">mine drainage metagenome</name>
    <dbReference type="NCBI Taxonomy" id="410659"/>
    <lineage>
        <taxon>unclassified sequences</taxon>
        <taxon>metagenomes</taxon>
        <taxon>ecological metagenomes</taxon>
    </lineage>
</organism>
<protein>
    <submittedName>
        <fullName evidence="1">Uncharacterized protein</fullName>
    </submittedName>
</protein>
<proteinExistence type="predicted"/>
<accession>T1AC63</accession>
<gene>
    <name evidence="1" type="ORF">B1A_12253</name>
</gene>
<reference evidence="1" key="1">
    <citation type="submission" date="2013-08" db="EMBL/GenBank/DDBJ databases">
        <authorList>
            <person name="Mendez C."/>
            <person name="Richter M."/>
            <person name="Ferrer M."/>
            <person name="Sanchez J."/>
        </authorList>
    </citation>
    <scope>NUCLEOTIDE SEQUENCE</scope>
</reference>
<name>T1AC63_9ZZZZ</name>
<sequence length="67" mass="7513">LATPFFETEYDLDHAMLSPELRTHITFAYFKSGHMIYLNPHALKAMHAVLNTFYSDTLAADSGGALH</sequence>
<dbReference type="AlphaFoldDB" id="T1AC63"/>
<feature type="non-terminal residue" evidence="1">
    <location>
        <position position="1"/>
    </location>
</feature>
<reference evidence="1" key="2">
    <citation type="journal article" date="2014" name="ISME J.">
        <title>Microbial stratification in low pH oxic and suboxic macroscopic growths along an acid mine drainage.</title>
        <authorList>
            <person name="Mendez-Garcia C."/>
            <person name="Mesa V."/>
            <person name="Sprenger R.R."/>
            <person name="Richter M."/>
            <person name="Diez M.S."/>
            <person name="Solano J."/>
            <person name="Bargiela R."/>
            <person name="Golyshina O.V."/>
            <person name="Manteca A."/>
            <person name="Ramos J.L."/>
            <person name="Gallego J.R."/>
            <person name="Llorente I."/>
            <person name="Martins Dos Santos V.A."/>
            <person name="Jensen O.N."/>
            <person name="Pelaez A.I."/>
            <person name="Sanchez J."/>
            <person name="Ferrer M."/>
        </authorList>
    </citation>
    <scope>NUCLEOTIDE SEQUENCE</scope>
</reference>
<evidence type="ECO:0000313" key="1">
    <source>
        <dbReference type="EMBL" id="EQD54208.1"/>
    </source>
</evidence>